<dbReference type="PANTHER" id="PTHR11802">
    <property type="entry name" value="SERINE PROTEASE FAMILY S10 SERINE CARBOXYPEPTIDASE"/>
    <property type="match status" value="1"/>
</dbReference>
<protein>
    <submittedName>
        <fullName evidence="4">Serine carboxypeptidase-like 19</fullName>
    </submittedName>
</protein>
<dbReference type="Pfam" id="PF00450">
    <property type="entry name" value="Peptidase_S10"/>
    <property type="match status" value="3"/>
</dbReference>
<dbReference type="Gene3D" id="3.40.50.1820">
    <property type="entry name" value="alpha/beta hydrolase"/>
    <property type="match status" value="2"/>
</dbReference>
<evidence type="ECO:0000256" key="1">
    <source>
        <dbReference type="ARBA" id="ARBA00009431"/>
    </source>
</evidence>
<dbReference type="InterPro" id="IPR029058">
    <property type="entry name" value="AB_hydrolase_fold"/>
</dbReference>
<dbReference type="GeneID" id="107902601"/>
<feature type="signal peptide" evidence="2">
    <location>
        <begin position="1"/>
        <end position="16"/>
    </location>
</feature>
<evidence type="ECO:0000256" key="2">
    <source>
        <dbReference type="SAM" id="SignalP"/>
    </source>
</evidence>
<dbReference type="PANTHER" id="PTHR11802:SF29">
    <property type="entry name" value="SERINE CARBOXYPEPTIDASE-LIKE 19"/>
    <property type="match status" value="1"/>
</dbReference>
<feature type="chain" id="PRO_5046922602" evidence="2">
    <location>
        <begin position="17"/>
        <end position="896"/>
    </location>
</feature>
<accession>A0ABM3BLB3</accession>
<dbReference type="InterPro" id="IPR001563">
    <property type="entry name" value="Peptidase_S10"/>
</dbReference>
<gene>
    <name evidence="4" type="primary">LOC107902601</name>
</gene>
<organism evidence="3 4">
    <name type="scientific">Gossypium hirsutum</name>
    <name type="common">Upland cotton</name>
    <name type="synonym">Gossypium mexicanum</name>
    <dbReference type="NCBI Taxonomy" id="3635"/>
    <lineage>
        <taxon>Eukaryota</taxon>
        <taxon>Viridiplantae</taxon>
        <taxon>Streptophyta</taxon>
        <taxon>Embryophyta</taxon>
        <taxon>Tracheophyta</taxon>
        <taxon>Spermatophyta</taxon>
        <taxon>Magnoliopsida</taxon>
        <taxon>eudicotyledons</taxon>
        <taxon>Gunneridae</taxon>
        <taxon>Pentapetalae</taxon>
        <taxon>rosids</taxon>
        <taxon>malvids</taxon>
        <taxon>Malvales</taxon>
        <taxon>Malvaceae</taxon>
        <taxon>Malvoideae</taxon>
        <taxon>Gossypium</taxon>
    </lineage>
</organism>
<reference evidence="3" key="1">
    <citation type="journal article" date="2020" name="Nat. Genet.">
        <title>Genomic diversifications of five Gossypium allopolyploid species and their impact on cotton improvement.</title>
        <authorList>
            <person name="Chen Z.J."/>
            <person name="Sreedasyam A."/>
            <person name="Ando A."/>
            <person name="Song Q."/>
            <person name="De Santiago L.M."/>
            <person name="Hulse-Kemp A.M."/>
            <person name="Ding M."/>
            <person name="Ye W."/>
            <person name="Kirkbride R.C."/>
            <person name="Jenkins J."/>
            <person name="Plott C."/>
            <person name="Lovell J."/>
            <person name="Lin Y.M."/>
            <person name="Vaughn R."/>
            <person name="Liu B."/>
            <person name="Simpson S."/>
            <person name="Scheffler B.E."/>
            <person name="Wen L."/>
            <person name="Saski C.A."/>
            <person name="Grover C.E."/>
            <person name="Hu G."/>
            <person name="Conover J.L."/>
            <person name="Carlson J.W."/>
            <person name="Shu S."/>
            <person name="Boston L.B."/>
            <person name="Williams M."/>
            <person name="Peterson D.G."/>
            <person name="McGee K."/>
            <person name="Jones D.C."/>
            <person name="Wendel J.F."/>
            <person name="Stelly D.M."/>
            <person name="Grimwood J."/>
            <person name="Schmutz J."/>
        </authorList>
    </citation>
    <scope>NUCLEOTIDE SEQUENCE [LARGE SCALE GENOMIC DNA]</scope>
    <source>
        <strain evidence="3">cv. TM-1</strain>
    </source>
</reference>
<dbReference type="Proteomes" id="UP000818029">
    <property type="component" value="Chromosome A05"/>
</dbReference>
<keyword evidence="3" id="KW-1185">Reference proteome</keyword>
<proteinExistence type="inferred from homology"/>
<comment type="similarity">
    <text evidence="1">Belongs to the peptidase S10 family.</text>
</comment>
<sequence length="896" mass="101472">MALLLFFFYLSQLALAHGSAVKFLPGFEGPLPFELETGYVGVGDSEEAQFFYYLVKSEGKPKDDPLLLWLTGGPGCSAFSALALEIGPLKFKVDVYNGSLPTLVYNPYAWTKVSNIIFIDSPVGTGFSYARNNRAAQTSDLKQVHHLHQFLRKWLMAHPDFISIPVYVSGDSYSGIPVPVLAQEISNGKTLTLTSCRDEVSTFIFPLHHARNEGIKPIIHLQGYMLRNPITRRNLEENFMISYVHRMGIISDELYETYELYLCLYWAIDADVRNTLQIRKGSIAKWLRCNLEFPYDSDVPTSFPYHAILSAKGYRALIYSGDHDTVVPYLATQAWIRFLNYPIIDDWRPWKVQGQIAGEEGIRLLTRSLQNILQCLEGTDLEAKAKLRDKSANLETQWADMRHRKKIVPKVRVVFLGTILPRISRNKNSAKLLVAALTHHKMALLLFFFYLSQLALAYGSAVKFLPGFEGPLPFELETGYVGVGDSEEVQLFYYFVKSEGKPEDDPLLFWLTGGPGCSAFSGLVFEIGPLKFKVDVYNGSLPTLVYNPYAWTKVSNIVFIDSPVGTGFSYARNNRAAQTGDLKQVHHLHQFLRKWLMAHPDFILNPVYVSGDSYSGIPVPVLAQEISNGNEEGIKPIIHLQGYILGNPKTVPNLEKKLKIPYVYGMGLISDELYESLKRNCNGQYQNVDLNNKACLADIQYLDECISGINSAHILEPDCGLDSPKPRKTGRRRYLDGHQLLNDEPLPPLACRTYAYYLCRYWANDDNVRNALHIRKGSIGKWLRCNHGLPYNNDVPTSLPYHANLSAKGYRYLIYSGDHDMVVPHLATQAWIRFLNYQIIDDWRPWMVQSQVAGYTRTYSNRMTFATVKGGGHTAPEYKPAECFAMFTRWISGQPL</sequence>
<evidence type="ECO:0000313" key="3">
    <source>
        <dbReference type="Proteomes" id="UP000818029"/>
    </source>
</evidence>
<evidence type="ECO:0000313" key="4">
    <source>
        <dbReference type="RefSeq" id="XP_040967836.1"/>
    </source>
</evidence>
<dbReference type="RefSeq" id="XP_040967836.1">
    <property type="nucleotide sequence ID" value="XM_041111902.1"/>
</dbReference>
<dbReference type="SUPFAM" id="SSF53474">
    <property type="entry name" value="alpha/beta-Hydrolases"/>
    <property type="match status" value="2"/>
</dbReference>
<keyword evidence="2" id="KW-0732">Signal</keyword>
<reference evidence="4" key="2">
    <citation type="submission" date="2025-08" db="UniProtKB">
        <authorList>
            <consortium name="RefSeq"/>
        </authorList>
    </citation>
    <scope>IDENTIFICATION</scope>
</reference>
<name>A0ABM3BLB3_GOSHI</name>
<dbReference type="PRINTS" id="PR00724">
    <property type="entry name" value="CRBOXYPTASEC"/>
</dbReference>
<dbReference type="Gene3D" id="3.40.50.12670">
    <property type="match status" value="2"/>
</dbReference>